<evidence type="ECO:0000256" key="4">
    <source>
        <dbReference type="SAM" id="SignalP"/>
    </source>
</evidence>
<dbReference type="GO" id="GO:0042545">
    <property type="term" value="P:cell wall modification"/>
    <property type="evidence" value="ECO:0007669"/>
    <property type="project" value="InterPro"/>
</dbReference>
<proteinExistence type="inferred from homology"/>
<dbReference type="PANTHER" id="PTHR31321">
    <property type="entry name" value="ACYL-COA THIOESTER HYDROLASE YBHC-RELATED"/>
    <property type="match status" value="1"/>
</dbReference>
<evidence type="ECO:0000259" key="5">
    <source>
        <dbReference type="Pfam" id="PF01095"/>
    </source>
</evidence>
<evidence type="ECO:0000313" key="7">
    <source>
        <dbReference type="Proteomes" id="UP001209229"/>
    </source>
</evidence>
<dbReference type="Gene3D" id="2.160.20.10">
    <property type="entry name" value="Single-stranded right-handed beta-helix, Pectin lyase-like"/>
    <property type="match status" value="1"/>
</dbReference>
<dbReference type="Proteomes" id="UP001209229">
    <property type="component" value="Unassembled WGS sequence"/>
</dbReference>
<evidence type="ECO:0000313" key="6">
    <source>
        <dbReference type="EMBL" id="MCW3787989.1"/>
    </source>
</evidence>
<dbReference type="GO" id="GO:0030599">
    <property type="term" value="F:pectinesterase activity"/>
    <property type="evidence" value="ECO:0007669"/>
    <property type="project" value="InterPro"/>
</dbReference>
<keyword evidence="4" id="KW-0732">Signal</keyword>
<organism evidence="6 7">
    <name type="scientific">Plebeiibacterium sediminum</name>
    <dbReference type="NCBI Taxonomy" id="2992112"/>
    <lineage>
        <taxon>Bacteria</taxon>
        <taxon>Pseudomonadati</taxon>
        <taxon>Bacteroidota</taxon>
        <taxon>Bacteroidia</taxon>
        <taxon>Marinilabiliales</taxon>
        <taxon>Marinilabiliaceae</taxon>
        <taxon>Plebeiibacterium</taxon>
    </lineage>
</organism>
<dbReference type="AlphaFoldDB" id="A0AAE3M727"/>
<protein>
    <submittedName>
        <fullName evidence="6">Pectinesterase family protein</fullName>
    </submittedName>
</protein>
<comment type="similarity">
    <text evidence="1">Belongs to the pectinesterase family.</text>
</comment>
<feature type="signal peptide" evidence="4">
    <location>
        <begin position="1"/>
        <end position="22"/>
    </location>
</feature>
<dbReference type="RefSeq" id="WP_301191550.1">
    <property type="nucleotide sequence ID" value="NZ_JAPDPJ010000041.1"/>
</dbReference>
<evidence type="ECO:0000256" key="1">
    <source>
        <dbReference type="ARBA" id="ARBA00008891"/>
    </source>
</evidence>
<feature type="chain" id="PRO_5042198987" evidence="4">
    <location>
        <begin position="23"/>
        <end position="351"/>
    </location>
</feature>
<dbReference type="InterPro" id="IPR012334">
    <property type="entry name" value="Pectin_lyas_fold"/>
</dbReference>
<evidence type="ECO:0000256" key="3">
    <source>
        <dbReference type="ARBA" id="ARBA00023085"/>
    </source>
</evidence>
<keyword evidence="7" id="KW-1185">Reference proteome</keyword>
<keyword evidence="3" id="KW-0063">Aspartyl esterase</keyword>
<dbReference type="EMBL" id="JAPDPJ010000041">
    <property type="protein sequence ID" value="MCW3787989.1"/>
    <property type="molecule type" value="Genomic_DNA"/>
</dbReference>
<dbReference type="PANTHER" id="PTHR31321:SF57">
    <property type="entry name" value="PECTINESTERASE 53-RELATED"/>
    <property type="match status" value="1"/>
</dbReference>
<sequence length="351" mass="39604">MKTLRPFLLIILLACAYFPSYAINNSECFITVSLDGTGNFSSIQEAINAIKSNQEERTVIFIKNGLYDTEKILIPEDKTNITFRGESRDKTIISYHIYDCKGGFNNKCPAEDAARWTGQAIRTSASITIQGDGFQAENITFQNTAGAVGQALAIFITSDKNAFYNCAFLSYQDTMLLGKNQTRSYFKNCLILGRTDYIYGSGIGFFDSCEIRSYGGGWITAPSTPKEQNYGFVFYKCKLTFANNSPRPKDDNQLISLGRPWHNYPKVAWIKCEIGEKINPIGWPTLWHMDYAPTSTDLHLYEYKNTGASSDISQRAKWAGLRELMPNEAKLYSIKNVLKGNDNWAPKLQKR</sequence>
<gene>
    <name evidence="6" type="ORF">OM075_16050</name>
</gene>
<dbReference type="InterPro" id="IPR011050">
    <property type="entry name" value="Pectin_lyase_fold/virulence"/>
</dbReference>
<dbReference type="SUPFAM" id="SSF51126">
    <property type="entry name" value="Pectin lyase-like"/>
    <property type="match status" value="1"/>
</dbReference>
<evidence type="ECO:0000256" key="2">
    <source>
        <dbReference type="ARBA" id="ARBA00022801"/>
    </source>
</evidence>
<comment type="caution">
    <text evidence="6">The sequence shown here is derived from an EMBL/GenBank/DDBJ whole genome shotgun (WGS) entry which is preliminary data.</text>
</comment>
<keyword evidence="2" id="KW-0378">Hydrolase</keyword>
<dbReference type="Pfam" id="PF01095">
    <property type="entry name" value="Pectinesterase"/>
    <property type="match status" value="1"/>
</dbReference>
<feature type="domain" description="Pectinesterase catalytic" evidence="5">
    <location>
        <begin position="30"/>
        <end position="341"/>
    </location>
</feature>
<reference evidence="6" key="1">
    <citation type="submission" date="2022-10" db="EMBL/GenBank/DDBJ databases">
        <authorList>
            <person name="Yu W.X."/>
        </authorList>
    </citation>
    <scope>NUCLEOTIDE SEQUENCE</scope>
    <source>
        <strain evidence="6">AAT</strain>
    </source>
</reference>
<dbReference type="GO" id="GO:0009279">
    <property type="term" value="C:cell outer membrane"/>
    <property type="evidence" value="ECO:0007669"/>
    <property type="project" value="TreeGrafter"/>
</dbReference>
<dbReference type="InterPro" id="IPR000070">
    <property type="entry name" value="Pectinesterase_cat"/>
</dbReference>
<accession>A0AAE3M727</accession>
<name>A0AAE3M727_9BACT</name>